<feature type="region of interest" description="Disordered" evidence="1">
    <location>
        <begin position="1"/>
        <end position="88"/>
    </location>
</feature>
<dbReference type="AlphaFoldDB" id="M3Z3A5"/>
<evidence type="ECO:0000256" key="1">
    <source>
        <dbReference type="SAM" id="MobiDB-lite"/>
    </source>
</evidence>
<feature type="region of interest" description="Disordered" evidence="1">
    <location>
        <begin position="152"/>
        <end position="194"/>
    </location>
</feature>
<sequence length="300" mass="32008">MSHRHVCHRRPHSAEGPKQPSGGPSGGRERSQVGREAGRERERRKQAPCRAESPMRNSIPGPQDHDLSRRQRLNPLSHPGAPGSHPFLMTDIEPMCTGPSRAWGRRVGRCDSPLHRSWQSCLLHADSVLVPGSWTPSTSLFLVSLPWKRLSSPTARRPSAQDAAQGAVGGQHTDASGVLGSTPVGSDGPAGVPPQRPGPCVSLWAGSASSSSSFLSNLSTQSALAHWTSWFGDSPEPGACDMAARSGFDVTGPEGRPPLASAMNPHAGLTLRGHRGRHLQIWRHDEMEGCSGGSVYVLPK</sequence>
<name>M3Z3A5_MUSPF</name>
<feature type="compositionally biased region" description="Basic and acidic residues" evidence="1">
    <location>
        <begin position="27"/>
        <end position="45"/>
    </location>
</feature>
<evidence type="ECO:0000313" key="2">
    <source>
        <dbReference type="Ensembl" id="ENSMPUP00000018067.1"/>
    </source>
</evidence>
<dbReference type="InParanoid" id="M3Z3A5"/>
<proteinExistence type="predicted"/>
<protein>
    <submittedName>
        <fullName evidence="2">Uncharacterized protein</fullName>
    </submittedName>
</protein>
<dbReference type="Ensembl" id="ENSMPUT00000018331.1">
    <property type="protein sequence ID" value="ENSMPUP00000018067.1"/>
    <property type="gene ID" value="ENSMPUG00000018179.1"/>
</dbReference>
<organism evidence="2">
    <name type="scientific">Mustela putorius furo</name>
    <name type="common">European domestic ferret</name>
    <name type="synonym">Mustela furo</name>
    <dbReference type="NCBI Taxonomy" id="9669"/>
    <lineage>
        <taxon>Eukaryota</taxon>
        <taxon>Metazoa</taxon>
        <taxon>Chordata</taxon>
        <taxon>Craniata</taxon>
        <taxon>Vertebrata</taxon>
        <taxon>Euteleostomi</taxon>
        <taxon>Mammalia</taxon>
        <taxon>Eutheria</taxon>
        <taxon>Laurasiatheria</taxon>
        <taxon>Carnivora</taxon>
        <taxon>Caniformia</taxon>
        <taxon>Musteloidea</taxon>
        <taxon>Mustelidae</taxon>
        <taxon>Mustelinae</taxon>
        <taxon>Mustela</taxon>
    </lineage>
</organism>
<feature type="compositionally biased region" description="Basic residues" evidence="1">
    <location>
        <begin position="1"/>
        <end position="11"/>
    </location>
</feature>
<dbReference type="GeneTree" id="ENSGT00690000103753"/>
<dbReference type="HOGENOM" id="CLU_927370_0_0_1"/>
<dbReference type="EMBL" id="AEYP01005155">
    <property type="status" value="NOT_ANNOTATED_CDS"/>
    <property type="molecule type" value="Genomic_DNA"/>
</dbReference>
<reference evidence="2" key="1">
    <citation type="submission" date="2024-06" db="UniProtKB">
        <authorList>
            <consortium name="Ensembl"/>
        </authorList>
    </citation>
    <scope>IDENTIFICATION</scope>
</reference>
<accession>M3Z3A5</accession>